<gene>
    <name evidence="4" type="ORF">FA869_07075</name>
</gene>
<proteinExistence type="predicted"/>
<feature type="compositionally biased region" description="Basic and acidic residues" evidence="1">
    <location>
        <begin position="1098"/>
        <end position="1109"/>
    </location>
</feature>
<feature type="domain" description="Toxin VasX N-terminal region" evidence="3">
    <location>
        <begin position="29"/>
        <end position="173"/>
    </location>
</feature>
<keyword evidence="2" id="KW-0472">Membrane</keyword>
<keyword evidence="2" id="KW-1133">Transmembrane helix</keyword>
<dbReference type="Pfam" id="PF20249">
    <property type="entry name" value="VasX_N"/>
    <property type="match status" value="1"/>
</dbReference>
<evidence type="ECO:0000256" key="1">
    <source>
        <dbReference type="SAM" id="MobiDB-lite"/>
    </source>
</evidence>
<organism evidence="4 5">
    <name type="scientific">Halopseudomonas bauzanensis</name>
    <dbReference type="NCBI Taxonomy" id="653930"/>
    <lineage>
        <taxon>Bacteria</taxon>
        <taxon>Pseudomonadati</taxon>
        <taxon>Pseudomonadota</taxon>
        <taxon>Gammaproteobacteria</taxon>
        <taxon>Pseudomonadales</taxon>
        <taxon>Pseudomonadaceae</taxon>
        <taxon>Halopseudomonas</taxon>
    </lineage>
</organism>
<feature type="transmembrane region" description="Helical" evidence="2">
    <location>
        <begin position="878"/>
        <end position="900"/>
    </location>
</feature>
<reference evidence="4 5" key="1">
    <citation type="submission" date="2019-04" db="EMBL/GenBank/DDBJ databases">
        <title>Crypto-aerobic microbial life in anoxic (sulfidic) marine sediments.</title>
        <authorList>
            <person name="Bhattacharya S."/>
            <person name="Roy C."/>
            <person name="Mondal N."/>
            <person name="Sarkar J."/>
            <person name="Mandal S."/>
            <person name="Rameez M.J."/>
            <person name="Ghosh W."/>
        </authorList>
    </citation>
    <scope>NUCLEOTIDE SEQUENCE [LARGE SCALE GENOMIC DNA]</scope>
    <source>
        <strain evidence="4 5">SBBB</strain>
    </source>
</reference>
<dbReference type="InterPro" id="IPR046864">
    <property type="entry name" value="VasX_N"/>
</dbReference>
<evidence type="ECO:0000313" key="4">
    <source>
        <dbReference type="EMBL" id="TKA92152.1"/>
    </source>
</evidence>
<comment type="caution">
    <text evidence="4">The sequence shown here is derived from an EMBL/GenBank/DDBJ whole genome shotgun (WGS) entry which is preliminary data.</text>
</comment>
<feature type="region of interest" description="Disordered" evidence="1">
    <location>
        <begin position="1098"/>
        <end position="1120"/>
    </location>
</feature>
<name>A0A4U0YJ79_9GAMM</name>
<feature type="transmembrane region" description="Helical" evidence="2">
    <location>
        <begin position="849"/>
        <end position="872"/>
    </location>
</feature>
<evidence type="ECO:0000256" key="2">
    <source>
        <dbReference type="SAM" id="Phobius"/>
    </source>
</evidence>
<keyword evidence="2" id="KW-0812">Transmembrane</keyword>
<dbReference type="CDD" id="cd20708">
    <property type="entry name" value="MIX_IV"/>
    <property type="match status" value="1"/>
</dbReference>
<dbReference type="NCBIfam" id="NF041559">
    <property type="entry name" value="BTH_I2691_fam"/>
    <property type="match status" value="1"/>
</dbReference>
<accession>A0A4U0YJ79</accession>
<dbReference type="Proteomes" id="UP000305198">
    <property type="component" value="Unassembled WGS sequence"/>
</dbReference>
<evidence type="ECO:0000313" key="5">
    <source>
        <dbReference type="Proteomes" id="UP000305198"/>
    </source>
</evidence>
<sequence length="1135" mass="126885">MTSMRTPSEIRDNLFATFADKPMTSIGQCPLQQVEIAIFPVRYALDEAAHTSGEPGPHPIPATWQGAASLPVLHTRTYTQRQLRDGWLYVIDQTANTLDEYRVQDATFSKQAAAAGGSAEPALGHLLYPRGHQLLLAYSSVKWSEYTHERMADPAEQARWMRPLDLAGYAHTMQAPHCAALTEIAEHVADIDPGTAKADLRFDSTLVATQAQDAEQACKPALGSDRVLACVPDQDSALFIALDDPLGILEDLSMQAAGPALALAQFEEQHMHRLTVAQYVEMLAGADFSDLETTLNVDDQAFHTFKRKAQRYLDARVMQQFDAANGGTVGLQQAIKERDLLIAEYGEDIVDRVDRLLAQWRARDSLRGQVRFGEAQQYVLEKRAELDGHQASLNICLEDLIVWLKRLGTDPLCVFHDQTEESQCLSLIEHADAWLGLLTQHEAGRDWVIKDYAEPNTLMGLAHYNFDKELASNIDRLAQEFTEQEGINLAVAGSVAKRSQEITDVLSNETIRNSALFQRMSQPAQRAYDTLLKVASQHFEDLWEAFEYKLLPAVSSRLGPQWKPVAYLTISVAVQSTVDEIKPYLILDPEYRQKHARWTRQVVMVTRKLNAQSHVARTGARHDRQAATRDVRQLKQQLDNLMLEMPAKILARGEIHQQTQHTAIQQRTFTIETLGRAELAQQLEAKAKDYGSYIKRANDWVKNNINKGLAGLVTVLNFWNVHTAMADAGASGEWTTKDQLSVSTAAATMLSGLTALAIMPAWARMAQLTGTAVIGREALQVRLVDAAAKYWHPDHGQHKALFRAFAKRAFAMSGLAVIASVTELNYLSQQKPNAKSDAELSALVVKQTAVAFMGLLGLAQLLFSTGTLMGGWAAGAVFAPWILIGLAVTGAIYLMASIIAESLRMEGLRLWLYRSSWGLSAANYWPDSEEGQKDELRALREVLLRPTILGQTLKWKRSDHLNPNRKGVWLKLVLPPEVAGHDIRIYPVMVTQGGWFSKDRPTGYRHNMYANDFIDGNWITLDQVGQWDSLDVRQYRRQLPAQYTTSDWRVWLVHLPHSRGMDRLEVEIHYPEAILSRTDNLGYRFSIDLNGKKAGDLHENPYLRQHSNEPENGSKPLVIDTIPVGSRNSLNLGVI</sequence>
<dbReference type="RefSeq" id="WP_136869141.1">
    <property type="nucleotide sequence ID" value="NZ_SWAV01000002.1"/>
</dbReference>
<dbReference type="EMBL" id="SWAV01000002">
    <property type="protein sequence ID" value="TKA92152.1"/>
    <property type="molecule type" value="Genomic_DNA"/>
</dbReference>
<dbReference type="AlphaFoldDB" id="A0A4U0YJ79"/>
<feature type="transmembrane region" description="Helical" evidence="2">
    <location>
        <begin position="809"/>
        <end position="828"/>
    </location>
</feature>
<dbReference type="InterPro" id="IPR048126">
    <property type="entry name" value="Toxin_VasX"/>
</dbReference>
<protein>
    <recommendedName>
        <fullName evidence="3">Toxin VasX N-terminal region domain-containing protein</fullName>
    </recommendedName>
</protein>
<evidence type="ECO:0000259" key="3">
    <source>
        <dbReference type="Pfam" id="PF20249"/>
    </source>
</evidence>